<dbReference type="HAMAP" id="MF_02071">
    <property type="entry name" value="RlpA"/>
    <property type="match status" value="1"/>
</dbReference>
<keyword evidence="1" id="KW-0732">Signal</keyword>
<dbReference type="GO" id="GO:0042834">
    <property type="term" value="F:peptidoglycan binding"/>
    <property type="evidence" value="ECO:0007669"/>
    <property type="project" value="InterPro"/>
</dbReference>
<dbReference type="EMBL" id="UOGE01000034">
    <property type="protein sequence ID" value="VAX18316.1"/>
    <property type="molecule type" value="Genomic_DNA"/>
</dbReference>
<dbReference type="InterPro" id="IPR034718">
    <property type="entry name" value="RlpA"/>
</dbReference>
<keyword evidence="5" id="KW-0449">Lipoprotein</keyword>
<gene>
    <name evidence="5" type="ORF">MNBD_NITROSPINAE02-1065</name>
</gene>
<protein>
    <submittedName>
        <fullName evidence="5">Septum-associated rare lipoprotein A</fullName>
    </submittedName>
</protein>
<dbReference type="InterPro" id="IPR036680">
    <property type="entry name" value="SPOR-like_sf"/>
</dbReference>
<feature type="domain" description="SPOR" evidence="4">
    <location>
        <begin position="192"/>
        <end position="272"/>
    </location>
</feature>
<dbReference type="Gene3D" id="2.40.40.10">
    <property type="entry name" value="RlpA-like domain"/>
    <property type="match status" value="1"/>
</dbReference>
<dbReference type="InterPro" id="IPR036908">
    <property type="entry name" value="RlpA-like_sf"/>
</dbReference>
<dbReference type="SUPFAM" id="SSF50685">
    <property type="entry name" value="Barwin-like endoglucanases"/>
    <property type="match status" value="1"/>
</dbReference>
<keyword evidence="2" id="KW-0456">Lyase</keyword>
<dbReference type="Pfam" id="PF03330">
    <property type="entry name" value="DPBB_1"/>
    <property type="match status" value="1"/>
</dbReference>
<evidence type="ECO:0000259" key="4">
    <source>
        <dbReference type="PROSITE" id="PS51724"/>
    </source>
</evidence>
<dbReference type="Pfam" id="PF05036">
    <property type="entry name" value="SPOR"/>
    <property type="match status" value="1"/>
</dbReference>
<dbReference type="CDD" id="cd22268">
    <property type="entry name" value="DPBB_RlpA-like"/>
    <property type="match status" value="1"/>
</dbReference>
<evidence type="ECO:0000313" key="5">
    <source>
        <dbReference type="EMBL" id="VAX18316.1"/>
    </source>
</evidence>
<evidence type="ECO:0000256" key="2">
    <source>
        <dbReference type="ARBA" id="ARBA00023239"/>
    </source>
</evidence>
<evidence type="ECO:0000256" key="3">
    <source>
        <dbReference type="ARBA" id="ARBA00023316"/>
    </source>
</evidence>
<sequence>MKTKKKPIINFAIASVAVALFFLSGCASKEEIRKKVGVGRKSTPATPGQLKSARPYVVNGVQYYPLADAYGYEKTGIASWYGKQFHGKKTSSGEIYDMDDMTAAHKTLPLQTMVEVTRLDNNKALVLRINDRGPFVGDRIIDLSRGAARKLGIMETGTTRVRVVALVEGKPGPKTGRMEVRSEPIPVEPIPDFNKGVFWVQIGAFSNNQNAERVRERILLPQEMIRLQPVSRGDGMPLVRVQAGPYTDRREAEQATLDLVNQGFGEAFLVRE</sequence>
<dbReference type="AlphaFoldDB" id="A0A3B1BIZ6"/>
<dbReference type="SUPFAM" id="SSF110997">
    <property type="entry name" value="Sporulation related repeat"/>
    <property type="match status" value="1"/>
</dbReference>
<dbReference type="PROSITE" id="PS51724">
    <property type="entry name" value="SPOR"/>
    <property type="match status" value="1"/>
</dbReference>
<dbReference type="InterPro" id="IPR012997">
    <property type="entry name" value="RplA"/>
</dbReference>
<keyword evidence="3" id="KW-0961">Cell wall biogenesis/degradation</keyword>
<dbReference type="Gene3D" id="3.30.70.1070">
    <property type="entry name" value="Sporulation related repeat"/>
    <property type="match status" value="1"/>
</dbReference>
<organism evidence="5">
    <name type="scientific">hydrothermal vent metagenome</name>
    <dbReference type="NCBI Taxonomy" id="652676"/>
    <lineage>
        <taxon>unclassified sequences</taxon>
        <taxon>metagenomes</taxon>
        <taxon>ecological metagenomes</taxon>
    </lineage>
</organism>
<dbReference type="NCBIfam" id="TIGR00413">
    <property type="entry name" value="rlpA"/>
    <property type="match status" value="1"/>
</dbReference>
<dbReference type="GO" id="GO:0071555">
    <property type="term" value="P:cell wall organization"/>
    <property type="evidence" value="ECO:0007669"/>
    <property type="project" value="UniProtKB-KW"/>
</dbReference>
<dbReference type="GO" id="GO:0016829">
    <property type="term" value="F:lyase activity"/>
    <property type="evidence" value="ECO:0007669"/>
    <property type="project" value="UniProtKB-KW"/>
</dbReference>
<reference evidence="5" key="1">
    <citation type="submission" date="2018-06" db="EMBL/GenBank/DDBJ databases">
        <authorList>
            <person name="Zhirakovskaya E."/>
        </authorList>
    </citation>
    <scope>NUCLEOTIDE SEQUENCE</scope>
</reference>
<name>A0A3B1BIZ6_9ZZZZ</name>
<proteinExistence type="inferred from homology"/>
<dbReference type="PANTHER" id="PTHR34183:SF8">
    <property type="entry name" value="ENDOLYTIC PEPTIDOGLYCAN TRANSGLYCOSYLASE RLPA-RELATED"/>
    <property type="match status" value="1"/>
</dbReference>
<dbReference type="PANTHER" id="PTHR34183">
    <property type="entry name" value="ENDOLYTIC PEPTIDOGLYCAN TRANSGLYCOSYLASE RLPA"/>
    <property type="match status" value="1"/>
</dbReference>
<dbReference type="InterPro" id="IPR009009">
    <property type="entry name" value="RlpA-like_DPBB"/>
</dbReference>
<dbReference type="InterPro" id="IPR007730">
    <property type="entry name" value="SPOR-like_dom"/>
</dbReference>
<evidence type="ECO:0000256" key="1">
    <source>
        <dbReference type="ARBA" id="ARBA00022729"/>
    </source>
</evidence>
<dbReference type="PROSITE" id="PS51257">
    <property type="entry name" value="PROKAR_LIPOPROTEIN"/>
    <property type="match status" value="1"/>
</dbReference>
<accession>A0A3B1BIZ6</accession>